<sequence>MRPETLSPRHGDRAQYPSPSCTRLVLGPWRSSCSHRIWGRRTLTTTTLLNLTAMIMLPRPPYGGVLFHSDDSHWWPRFCFLPDIRRAKSIKCMYSITTVMS</sequence>
<dbReference type="Proteomes" id="UP000015106">
    <property type="component" value="Chromosome 5"/>
</dbReference>
<name>A0A8R7UG26_TRIUA</name>
<organism evidence="1 2">
    <name type="scientific">Triticum urartu</name>
    <name type="common">Red wild einkorn</name>
    <name type="synonym">Crithodium urartu</name>
    <dbReference type="NCBI Taxonomy" id="4572"/>
    <lineage>
        <taxon>Eukaryota</taxon>
        <taxon>Viridiplantae</taxon>
        <taxon>Streptophyta</taxon>
        <taxon>Embryophyta</taxon>
        <taxon>Tracheophyta</taxon>
        <taxon>Spermatophyta</taxon>
        <taxon>Magnoliopsida</taxon>
        <taxon>Liliopsida</taxon>
        <taxon>Poales</taxon>
        <taxon>Poaceae</taxon>
        <taxon>BOP clade</taxon>
        <taxon>Pooideae</taxon>
        <taxon>Triticodae</taxon>
        <taxon>Triticeae</taxon>
        <taxon>Triticinae</taxon>
        <taxon>Triticum</taxon>
    </lineage>
</organism>
<accession>A0A8R7UG26</accession>
<dbReference type="Gramene" id="TuG1812G0500002469.01.T03">
    <property type="protein sequence ID" value="TuG1812G0500002469.01.T03"/>
    <property type="gene ID" value="TuG1812G0500002469.01"/>
</dbReference>
<reference evidence="2" key="1">
    <citation type="journal article" date="2013" name="Nature">
        <title>Draft genome of the wheat A-genome progenitor Triticum urartu.</title>
        <authorList>
            <person name="Ling H.Q."/>
            <person name="Zhao S."/>
            <person name="Liu D."/>
            <person name="Wang J."/>
            <person name="Sun H."/>
            <person name="Zhang C."/>
            <person name="Fan H."/>
            <person name="Li D."/>
            <person name="Dong L."/>
            <person name="Tao Y."/>
            <person name="Gao C."/>
            <person name="Wu H."/>
            <person name="Li Y."/>
            <person name="Cui Y."/>
            <person name="Guo X."/>
            <person name="Zheng S."/>
            <person name="Wang B."/>
            <person name="Yu K."/>
            <person name="Liang Q."/>
            <person name="Yang W."/>
            <person name="Lou X."/>
            <person name="Chen J."/>
            <person name="Feng M."/>
            <person name="Jian J."/>
            <person name="Zhang X."/>
            <person name="Luo G."/>
            <person name="Jiang Y."/>
            <person name="Liu J."/>
            <person name="Wang Z."/>
            <person name="Sha Y."/>
            <person name="Zhang B."/>
            <person name="Wu H."/>
            <person name="Tang D."/>
            <person name="Shen Q."/>
            <person name="Xue P."/>
            <person name="Zou S."/>
            <person name="Wang X."/>
            <person name="Liu X."/>
            <person name="Wang F."/>
            <person name="Yang Y."/>
            <person name="An X."/>
            <person name="Dong Z."/>
            <person name="Zhang K."/>
            <person name="Zhang X."/>
            <person name="Luo M.C."/>
            <person name="Dvorak J."/>
            <person name="Tong Y."/>
            <person name="Wang J."/>
            <person name="Yang H."/>
            <person name="Li Z."/>
            <person name="Wang D."/>
            <person name="Zhang A."/>
            <person name="Wang J."/>
        </authorList>
    </citation>
    <scope>NUCLEOTIDE SEQUENCE</scope>
    <source>
        <strain evidence="2">cv. G1812</strain>
    </source>
</reference>
<evidence type="ECO:0000313" key="2">
    <source>
        <dbReference type="Proteomes" id="UP000015106"/>
    </source>
</evidence>
<reference evidence="1" key="3">
    <citation type="submission" date="2022-06" db="UniProtKB">
        <authorList>
            <consortium name="EnsemblPlants"/>
        </authorList>
    </citation>
    <scope>IDENTIFICATION</scope>
</reference>
<dbReference type="EnsemblPlants" id="TuG1812G0500002469.01.T03">
    <property type="protein sequence ID" value="TuG1812G0500002469.01.T03"/>
    <property type="gene ID" value="TuG1812G0500002469.01"/>
</dbReference>
<proteinExistence type="predicted"/>
<dbReference type="AlphaFoldDB" id="A0A8R7UG26"/>
<reference evidence="1" key="2">
    <citation type="submission" date="2018-03" db="EMBL/GenBank/DDBJ databases">
        <title>The Triticum urartu genome reveals the dynamic nature of wheat genome evolution.</title>
        <authorList>
            <person name="Ling H."/>
            <person name="Ma B."/>
            <person name="Shi X."/>
            <person name="Liu H."/>
            <person name="Dong L."/>
            <person name="Sun H."/>
            <person name="Cao Y."/>
            <person name="Gao Q."/>
            <person name="Zheng S."/>
            <person name="Li Y."/>
            <person name="Yu Y."/>
            <person name="Du H."/>
            <person name="Qi M."/>
            <person name="Li Y."/>
            <person name="Yu H."/>
            <person name="Cui Y."/>
            <person name="Wang N."/>
            <person name="Chen C."/>
            <person name="Wu H."/>
            <person name="Zhao Y."/>
            <person name="Zhang J."/>
            <person name="Li Y."/>
            <person name="Zhou W."/>
            <person name="Zhang B."/>
            <person name="Hu W."/>
            <person name="Eijk M."/>
            <person name="Tang J."/>
            <person name="Witsenboer H."/>
            <person name="Zhao S."/>
            <person name="Li Z."/>
            <person name="Zhang A."/>
            <person name="Wang D."/>
            <person name="Liang C."/>
        </authorList>
    </citation>
    <scope>NUCLEOTIDE SEQUENCE [LARGE SCALE GENOMIC DNA]</scope>
    <source>
        <strain evidence="1">cv. G1812</strain>
    </source>
</reference>
<evidence type="ECO:0000313" key="1">
    <source>
        <dbReference type="EnsemblPlants" id="TuG1812G0500002469.01.T03"/>
    </source>
</evidence>
<protein>
    <submittedName>
        <fullName evidence="1">Uncharacterized protein</fullName>
    </submittedName>
</protein>
<keyword evidence="2" id="KW-1185">Reference proteome</keyword>